<evidence type="ECO:0000313" key="2">
    <source>
        <dbReference type="Proteomes" id="UP000059680"/>
    </source>
</evidence>
<reference evidence="1 2" key="3">
    <citation type="journal article" date="2013" name="Rice">
        <title>Improvement of the Oryza sativa Nipponbare reference genome using next generation sequence and optical map data.</title>
        <authorList>
            <person name="Kawahara Y."/>
            <person name="de la Bastide M."/>
            <person name="Hamilton J.P."/>
            <person name="Kanamori H."/>
            <person name="McCombie W.R."/>
            <person name="Ouyang S."/>
            <person name="Schwartz D.C."/>
            <person name="Tanaka T."/>
            <person name="Wu J."/>
            <person name="Zhou S."/>
            <person name="Childs K.L."/>
            <person name="Davidson R.M."/>
            <person name="Lin H."/>
            <person name="Quesada-Ocampo L."/>
            <person name="Vaillancourt B."/>
            <person name="Sakai H."/>
            <person name="Lee S.S."/>
            <person name="Kim J."/>
            <person name="Numa H."/>
            <person name="Itoh T."/>
            <person name="Buell C.R."/>
            <person name="Matsumoto T."/>
        </authorList>
    </citation>
    <scope>NUCLEOTIDE SEQUENCE [LARGE SCALE GENOMIC DNA]</scope>
    <source>
        <strain evidence="2">cv. Nipponbare</strain>
    </source>
</reference>
<dbReference type="EMBL" id="AP014961">
    <property type="protein sequence ID" value="BAS92808.1"/>
    <property type="molecule type" value="Genomic_DNA"/>
</dbReference>
<protein>
    <submittedName>
        <fullName evidence="1">Os05g0212750 protein</fullName>
    </submittedName>
</protein>
<reference evidence="2" key="1">
    <citation type="journal article" date="2005" name="Nature">
        <title>The map-based sequence of the rice genome.</title>
        <authorList>
            <consortium name="International rice genome sequencing project (IRGSP)"/>
            <person name="Matsumoto T."/>
            <person name="Wu J."/>
            <person name="Kanamori H."/>
            <person name="Katayose Y."/>
            <person name="Fujisawa M."/>
            <person name="Namiki N."/>
            <person name="Mizuno H."/>
            <person name="Yamamoto K."/>
            <person name="Antonio B.A."/>
            <person name="Baba T."/>
            <person name="Sakata K."/>
            <person name="Nagamura Y."/>
            <person name="Aoki H."/>
            <person name="Arikawa K."/>
            <person name="Arita K."/>
            <person name="Bito T."/>
            <person name="Chiden Y."/>
            <person name="Fujitsuka N."/>
            <person name="Fukunaka R."/>
            <person name="Hamada M."/>
            <person name="Harada C."/>
            <person name="Hayashi A."/>
            <person name="Hijishita S."/>
            <person name="Honda M."/>
            <person name="Hosokawa S."/>
            <person name="Ichikawa Y."/>
            <person name="Idonuma A."/>
            <person name="Iijima M."/>
            <person name="Ikeda M."/>
            <person name="Ikeno M."/>
            <person name="Ito K."/>
            <person name="Ito S."/>
            <person name="Ito T."/>
            <person name="Ito Y."/>
            <person name="Ito Y."/>
            <person name="Iwabuchi A."/>
            <person name="Kamiya K."/>
            <person name="Karasawa W."/>
            <person name="Kurita K."/>
            <person name="Katagiri S."/>
            <person name="Kikuta A."/>
            <person name="Kobayashi H."/>
            <person name="Kobayashi N."/>
            <person name="Machita K."/>
            <person name="Maehara T."/>
            <person name="Masukawa M."/>
            <person name="Mizubayashi T."/>
            <person name="Mukai Y."/>
            <person name="Nagasaki H."/>
            <person name="Nagata Y."/>
            <person name="Naito S."/>
            <person name="Nakashima M."/>
            <person name="Nakama Y."/>
            <person name="Nakamichi Y."/>
            <person name="Nakamura M."/>
            <person name="Meguro A."/>
            <person name="Negishi M."/>
            <person name="Ohta I."/>
            <person name="Ohta T."/>
            <person name="Okamoto M."/>
            <person name="Ono N."/>
            <person name="Saji S."/>
            <person name="Sakaguchi M."/>
            <person name="Sakai K."/>
            <person name="Shibata M."/>
            <person name="Shimokawa T."/>
            <person name="Song J."/>
            <person name="Takazaki Y."/>
            <person name="Terasawa K."/>
            <person name="Tsugane M."/>
            <person name="Tsuji K."/>
            <person name="Ueda S."/>
            <person name="Waki K."/>
            <person name="Yamagata H."/>
            <person name="Yamamoto M."/>
            <person name="Yamamoto S."/>
            <person name="Yamane H."/>
            <person name="Yoshiki S."/>
            <person name="Yoshihara R."/>
            <person name="Yukawa K."/>
            <person name="Zhong H."/>
            <person name="Yano M."/>
            <person name="Yuan Q."/>
            <person name="Ouyang S."/>
            <person name="Liu J."/>
            <person name="Jones K.M."/>
            <person name="Gansberger K."/>
            <person name="Moffat K."/>
            <person name="Hill J."/>
            <person name="Bera J."/>
            <person name="Fadrosh D."/>
            <person name="Jin S."/>
            <person name="Johri S."/>
            <person name="Kim M."/>
            <person name="Overton L."/>
            <person name="Reardon M."/>
            <person name="Tsitrin T."/>
            <person name="Vuong H."/>
            <person name="Weaver B."/>
            <person name="Ciecko A."/>
            <person name="Tallon L."/>
            <person name="Jackson J."/>
            <person name="Pai G."/>
            <person name="Aken S.V."/>
            <person name="Utterback T."/>
            <person name="Reidmuller S."/>
            <person name="Feldblyum T."/>
            <person name="Hsiao J."/>
            <person name="Zismann V."/>
            <person name="Iobst S."/>
            <person name="de Vazeille A.R."/>
            <person name="Buell C.R."/>
            <person name="Ying K."/>
            <person name="Li Y."/>
            <person name="Lu T."/>
            <person name="Huang Y."/>
            <person name="Zhao Q."/>
            <person name="Feng Q."/>
            <person name="Zhang L."/>
            <person name="Zhu J."/>
            <person name="Weng Q."/>
            <person name="Mu J."/>
            <person name="Lu Y."/>
            <person name="Fan D."/>
            <person name="Liu Y."/>
            <person name="Guan J."/>
            <person name="Zhang Y."/>
            <person name="Yu S."/>
            <person name="Liu X."/>
            <person name="Zhang Y."/>
            <person name="Hong G."/>
            <person name="Han B."/>
            <person name="Choisne N."/>
            <person name="Demange N."/>
            <person name="Orjeda G."/>
            <person name="Samain S."/>
            <person name="Cattolico L."/>
            <person name="Pelletier E."/>
            <person name="Couloux A."/>
            <person name="Segurens B."/>
            <person name="Wincker P."/>
            <person name="D'Hont A."/>
            <person name="Scarpelli C."/>
            <person name="Weissenbach J."/>
            <person name="Salanoubat M."/>
            <person name="Quetier F."/>
            <person name="Yu Y."/>
            <person name="Kim H.R."/>
            <person name="Rambo T."/>
            <person name="Currie J."/>
            <person name="Collura K."/>
            <person name="Luo M."/>
            <person name="Yang T."/>
            <person name="Ammiraju J.S.S."/>
            <person name="Engler F."/>
            <person name="Soderlund C."/>
            <person name="Wing R.A."/>
            <person name="Palmer L.E."/>
            <person name="de la Bastide M."/>
            <person name="Spiegel L."/>
            <person name="Nascimento L."/>
            <person name="Zutavern T."/>
            <person name="O'Shaughnessy A."/>
            <person name="Dike S."/>
            <person name="Dedhia N."/>
            <person name="Preston R."/>
            <person name="Balija V."/>
            <person name="McCombie W.R."/>
            <person name="Chow T."/>
            <person name="Chen H."/>
            <person name="Chung M."/>
            <person name="Chen C."/>
            <person name="Shaw J."/>
            <person name="Wu H."/>
            <person name="Hsiao K."/>
            <person name="Chao Y."/>
            <person name="Chu M."/>
            <person name="Cheng C."/>
            <person name="Hour A."/>
            <person name="Lee P."/>
            <person name="Lin S."/>
            <person name="Lin Y."/>
            <person name="Liou J."/>
            <person name="Liu S."/>
            <person name="Hsing Y."/>
            <person name="Raghuvanshi S."/>
            <person name="Mohanty A."/>
            <person name="Bharti A.K."/>
            <person name="Gaur A."/>
            <person name="Gupta V."/>
            <person name="Kumar D."/>
            <person name="Ravi V."/>
            <person name="Vij S."/>
            <person name="Kapur A."/>
            <person name="Khurana P."/>
            <person name="Khurana P."/>
            <person name="Khurana J.P."/>
            <person name="Tyagi A.K."/>
            <person name="Gaikwad K."/>
            <person name="Singh A."/>
            <person name="Dalal V."/>
            <person name="Srivastava S."/>
            <person name="Dixit A."/>
            <person name="Pal A.K."/>
            <person name="Ghazi I.A."/>
            <person name="Yadav M."/>
            <person name="Pandit A."/>
            <person name="Bhargava A."/>
            <person name="Sureshbabu K."/>
            <person name="Batra K."/>
            <person name="Sharma T.R."/>
            <person name="Mohapatra T."/>
            <person name="Singh N.K."/>
            <person name="Messing J."/>
            <person name="Nelson A.B."/>
            <person name="Fuks G."/>
            <person name="Kavchok S."/>
            <person name="Keizer G."/>
            <person name="Linton E."/>
            <person name="Llaca V."/>
            <person name="Song R."/>
            <person name="Tanyolac B."/>
            <person name="Young S."/>
            <person name="Ho-Il K."/>
            <person name="Hahn J.H."/>
            <person name="Sangsakoo G."/>
            <person name="Vanavichit A."/>
            <person name="de Mattos Luiz.A.T."/>
            <person name="Zimmer P.D."/>
            <person name="Malone G."/>
            <person name="Dellagostin O."/>
            <person name="de Oliveira A.C."/>
            <person name="Bevan M."/>
            <person name="Bancroft I."/>
            <person name="Minx P."/>
            <person name="Cordum H."/>
            <person name="Wilson R."/>
            <person name="Cheng Z."/>
            <person name="Jin W."/>
            <person name="Jiang J."/>
            <person name="Leong S.A."/>
            <person name="Iwama H."/>
            <person name="Gojobori T."/>
            <person name="Itoh T."/>
            <person name="Niimura Y."/>
            <person name="Fujii Y."/>
            <person name="Habara T."/>
            <person name="Sakai H."/>
            <person name="Sato Y."/>
            <person name="Wilson G."/>
            <person name="Kumar K."/>
            <person name="McCouch S."/>
            <person name="Juretic N."/>
            <person name="Hoen D."/>
            <person name="Wright S."/>
            <person name="Bruskiewich R."/>
            <person name="Bureau T."/>
            <person name="Miyao A."/>
            <person name="Hirochika H."/>
            <person name="Nishikawa T."/>
            <person name="Kadowaki K."/>
            <person name="Sugiura M."/>
            <person name="Burr B."/>
            <person name="Sasaki T."/>
        </authorList>
    </citation>
    <scope>NUCLEOTIDE SEQUENCE [LARGE SCALE GENOMIC DNA]</scope>
    <source>
        <strain evidence="2">cv. Nipponbare</strain>
    </source>
</reference>
<evidence type="ECO:0000313" key="1">
    <source>
        <dbReference type="EMBL" id="BAS92808.1"/>
    </source>
</evidence>
<reference evidence="1 2" key="2">
    <citation type="journal article" date="2013" name="Plant Cell Physiol.">
        <title>Rice Annotation Project Database (RAP-DB): an integrative and interactive database for rice genomics.</title>
        <authorList>
            <person name="Sakai H."/>
            <person name="Lee S.S."/>
            <person name="Tanaka T."/>
            <person name="Numa H."/>
            <person name="Kim J."/>
            <person name="Kawahara Y."/>
            <person name="Wakimoto H."/>
            <person name="Yang C.C."/>
            <person name="Iwamoto M."/>
            <person name="Abe T."/>
            <person name="Yamada Y."/>
            <person name="Muto A."/>
            <person name="Inokuchi H."/>
            <person name="Ikemura T."/>
            <person name="Matsumoto T."/>
            <person name="Sasaki T."/>
            <person name="Itoh T."/>
        </authorList>
    </citation>
    <scope>NUCLEOTIDE SEQUENCE [LARGE SCALE GENOMIC DNA]</scope>
    <source>
        <strain evidence="2">cv. Nipponbare</strain>
    </source>
</reference>
<keyword evidence="2" id="KW-1185">Reference proteome</keyword>
<proteinExistence type="predicted"/>
<gene>
    <name evidence="1" type="ordered locus">Os05g0212750</name>
    <name evidence="1" type="ORF">OSNPB_050212750</name>
</gene>
<dbReference type="InParanoid" id="A0A0P0WJ69"/>
<dbReference type="AlphaFoldDB" id="A0A0P0WJ69"/>
<accession>A0A0P0WJ69</accession>
<organism evidence="1 2">
    <name type="scientific">Oryza sativa subsp. japonica</name>
    <name type="common">Rice</name>
    <dbReference type="NCBI Taxonomy" id="39947"/>
    <lineage>
        <taxon>Eukaryota</taxon>
        <taxon>Viridiplantae</taxon>
        <taxon>Streptophyta</taxon>
        <taxon>Embryophyta</taxon>
        <taxon>Tracheophyta</taxon>
        <taxon>Spermatophyta</taxon>
        <taxon>Magnoliopsida</taxon>
        <taxon>Liliopsida</taxon>
        <taxon>Poales</taxon>
        <taxon>Poaceae</taxon>
        <taxon>BOP clade</taxon>
        <taxon>Oryzoideae</taxon>
        <taxon>Oryzeae</taxon>
        <taxon>Oryzinae</taxon>
        <taxon>Oryza</taxon>
        <taxon>Oryza sativa</taxon>
    </lineage>
</organism>
<sequence>MAACRKLCWLQLKLAFYVVKDRTATRVHCPEEVISIRIHVSNRLECVKQALSDVVLDQCWHLDREVEIYAATGGLHAKCLLITWYRCLRGNDHLE</sequence>
<dbReference type="Gramene" id="Os05t0212750-00">
    <property type="protein sequence ID" value="Os05t0212750-00"/>
    <property type="gene ID" value="Os05g0212750"/>
</dbReference>
<name>A0A0P0WJ69_ORYSJ</name>
<dbReference type="PaxDb" id="39947-A0A0P0WJ69"/>
<dbReference type="Proteomes" id="UP000059680">
    <property type="component" value="Chromosome 5"/>
</dbReference>